<sequence length="181" mass="20242">MPRLQVIATGTWEAPAMIDIRAVRPAELQWVAEQLEDWKSGLLTRLDRLKPDKYLVAAEGEQLLGFLEGHHEFSNWGLMARYAELPTEALGSYVPFIYVVPERRGNGVGAALLREFAREAAARSSAAIVLQPDEADNGRSSRIEFFKQNGFTWEEPSVEYSAHEPWLMSAVPIAITQLSDA</sequence>
<dbReference type="PROSITE" id="PS51186">
    <property type="entry name" value="GNAT"/>
    <property type="match status" value="1"/>
</dbReference>
<evidence type="ECO:0000313" key="2">
    <source>
        <dbReference type="EMBL" id="GAA1590172.1"/>
    </source>
</evidence>
<feature type="domain" description="N-acetyltransferase" evidence="1">
    <location>
        <begin position="18"/>
        <end position="178"/>
    </location>
</feature>
<proteinExistence type="predicted"/>
<dbReference type="InterPro" id="IPR016181">
    <property type="entry name" value="Acyl_CoA_acyltransferase"/>
</dbReference>
<accession>A0ABN2DZW9</accession>
<protein>
    <recommendedName>
        <fullName evidence="1">N-acetyltransferase domain-containing protein</fullName>
    </recommendedName>
</protein>
<evidence type="ECO:0000259" key="1">
    <source>
        <dbReference type="PROSITE" id="PS51186"/>
    </source>
</evidence>
<dbReference type="Gene3D" id="3.40.630.30">
    <property type="match status" value="1"/>
</dbReference>
<gene>
    <name evidence="2" type="ORF">GCM10009804_52990</name>
</gene>
<evidence type="ECO:0000313" key="3">
    <source>
        <dbReference type="Proteomes" id="UP001501705"/>
    </source>
</evidence>
<dbReference type="EMBL" id="BAAAPH010000018">
    <property type="protein sequence ID" value="GAA1590172.1"/>
    <property type="molecule type" value="Genomic_DNA"/>
</dbReference>
<dbReference type="Pfam" id="PF00583">
    <property type="entry name" value="Acetyltransf_1"/>
    <property type="match status" value="1"/>
</dbReference>
<dbReference type="SUPFAM" id="SSF55729">
    <property type="entry name" value="Acyl-CoA N-acyltransferases (Nat)"/>
    <property type="match status" value="1"/>
</dbReference>
<name>A0ABN2DZW9_9ACTN</name>
<keyword evidence="3" id="KW-1185">Reference proteome</keyword>
<dbReference type="InterPro" id="IPR000182">
    <property type="entry name" value="GNAT_dom"/>
</dbReference>
<organism evidence="2 3">
    <name type="scientific">Kribbella hippodromi</name>
    <dbReference type="NCBI Taxonomy" id="434347"/>
    <lineage>
        <taxon>Bacteria</taxon>
        <taxon>Bacillati</taxon>
        <taxon>Actinomycetota</taxon>
        <taxon>Actinomycetes</taxon>
        <taxon>Propionibacteriales</taxon>
        <taxon>Kribbellaceae</taxon>
        <taxon>Kribbella</taxon>
    </lineage>
</organism>
<dbReference type="Proteomes" id="UP001501705">
    <property type="component" value="Unassembled WGS sequence"/>
</dbReference>
<reference evidence="2 3" key="1">
    <citation type="journal article" date="2019" name="Int. J. Syst. Evol. Microbiol.">
        <title>The Global Catalogue of Microorganisms (GCM) 10K type strain sequencing project: providing services to taxonomists for standard genome sequencing and annotation.</title>
        <authorList>
            <consortium name="The Broad Institute Genomics Platform"/>
            <consortium name="The Broad Institute Genome Sequencing Center for Infectious Disease"/>
            <person name="Wu L."/>
            <person name="Ma J."/>
        </authorList>
    </citation>
    <scope>NUCLEOTIDE SEQUENCE [LARGE SCALE GENOMIC DNA]</scope>
    <source>
        <strain evidence="2 3">JCM 15572</strain>
    </source>
</reference>
<dbReference type="CDD" id="cd04301">
    <property type="entry name" value="NAT_SF"/>
    <property type="match status" value="1"/>
</dbReference>
<comment type="caution">
    <text evidence="2">The sequence shown here is derived from an EMBL/GenBank/DDBJ whole genome shotgun (WGS) entry which is preliminary data.</text>
</comment>